<comment type="caution">
    <text evidence="3">The sequence shown here is derived from an EMBL/GenBank/DDBJ whole genome shotgun (WGS) entry which is preliminary data.</text>
</comment>
<sequence length="189" mass="20555">MTRRFRLPKVFTRLRRSESGLAAIEMALFAPILGLLLLGGYDVARYISIRTGVDKVAFSVADVTAQYKQLTAAAMRQVFLITGTSLTSYSSGTNGVTVLTSVYLDKTTPKVSWQCYSSSGTGWTSKIGVAGGTATIDSSLLADVNDNVMVAEVFYKFTPVFSNFFKDSFMIYSSAVFRPRLGSLTSKPC</sequence>
<reference evidence="3 4" key="1">
    <citation type="submission" date="2017-08" db="EMBL/GenBank/DDBJ databases">
        <title>Infants hospitalized years apart are colonized by the same room-sourced microbial strains.</title>
        <authorList>
            <person name="Brooks B."/>
            <person name="Olm M.R."/>
            <person name="Firek B.A."/>
            <person name="Baker R."/>
            <person name="Thomas B.C."/>
            <person name="Morowitz M.J."/>
            <person name="Banfield J.F."/>
        </authorList>
    </citation>
    <scope>NUCLEOTIDE SEQUENCE [LARGE SCALE GENOMIC DNA]</scope>
    <source>
        <strain evidence="3">S2_005_003_R2_43</strain>
    </source>
</reference>
<keyword evidence="1" id="KW-0472">Membrane</keyword>
<evidence type="ECO:0000256" key="1">
    <source>
        <dbReference type="SAM" id="Phobius"/>
    </source>
</evidence>
<dbReference type="AlphaFoldDB" id="A0A2W5KQY3"/>
<feature type="domain" description="TadE-like" evidence="2">
    <location>
        <begin position="20"/>
        <end position="61"/>
    </location>
</feature>
<dbReference type="Pfam" id="PF07811">
    <property type="entry name" value="TadE"/>
    <property type="match status" value="1"/>
</dbReference>
<evidence type="ECO:0000259" key="2">
    <source>
        <dbReference type="Pfam" id="PF07811"/>
    </source>
</evidence>
<dbReference type="EMBL" id="QFPN01000002">
    <property type="protein sequence ID" value="PZQ17828.1"/>
    <property type="molecule type" value="Genomic_DNA"/>
</dbReference>
<accession>A0A2W5KQY3</accession>
<feature type="transmembrane region" description="Helical" evidence="1">
    <location>
        <begin position="21"/>
        <end position="41"/>
    </location>
</feature>
<proteinExistence type="predicted"/>
<dbReference type="Proteomes" id="UP000249577">
    <property type="component" value="Unassembled WGS sequence"/>
</dbReference>
<keyword evidence="1" id="KW-1133">Transmembrane helix</keyword>
<dbReference type="InterPro" id="IPR012495">
    <property type="entry name" value="TadE-like_dom"/>
</dbReference>
<evidence type="ECO:0000313" key="4">
    <source>
        <dbReference type="Proteomes" id="UP000249577"/>
    </source>
</evidence>
<name>A0A2W5KQY3_ANCNO</name>
<evidence type="ECO:0000313" key="3">
    <source>
        <dbReference type="EMBL" id="PZQ17828.1"/>
    </source>
</evidence>
<keyword evidence="1" id="KW-0812">Transmembrane</keyword>
<protein>
    <recommendedName>
        <fullName evidence="2">TadE-like domain-containing protein</fullName>
    </recommendedName>
</protein>
<gene>
    <name evidence="3" type="ORF">DI565_03590</name>
</gene>
<organism evidence="3 4">
    <name type="scientific">Ancylobacter novellus</name>
    <name type="common">Thiobacillus novellus</name>
    <dbReference type="NCBI Taxonomy" id="921"/>
    <lineage>
        <taxon>Bacteria</taxon>
        <taxon>Pseudomonadati</taxon>
        <taxon>Pseudomonadota</taxon>
        <taxon>Alphaproteobacteria</taxon>
        <taxon>Hyphomicrobiales</taxon>
        <taxon>Xanthobacteraceae</taxon>
        <taxon>Ancylobacter</taxon>
    </lineage>
</organism>